<sequence>MPTGGGKSLCYQLPAVYGNGITLVISPLISLIQDQIHHLENAGIRACAIAGGSDWMGTAKTMDDILTGMRTDKMVFMTPEK</sequence>
<dbReference type="PROSITE" id="PS51192">
    <property type="entry name" value="HELICASE_ATP_BIND_1"/>
    <property type="match status" value="1"/>
</dbReference>
<evidence type="ECO:0000259" key="2">
    <source>
        <dbReference type="PROSITE" id="PS51192"/>
    </source>
</evidence>
<proteinExistence type="inferred from homology"/>
<dbReference type="PANTHER" id="PTHR13710:SF156">
    <property type="entry name" value="ATP-DEPENDENT DNA HELICASE Q-LIKE 4B"/>
    <property type="match status" value="1"/>
</dbReference>
<feature type="domain" description="Helicase ATP-binding" evidence="2">
    <location>
        <begin position="1"/>
        <end position="81"/>
    </location>
</feature>
<keyword evidence="3" id="KW-0347">Helicase</keyword>
<dbReference type="Proteomes" id="UP000815325">
    <property type="component" value="Unassembled WGS sequence"/>
</dbReference>
<dbReference type="Gene3D" id="3.40.50.300">
    <property type="entry name" value="P-loop containing nucleotide triphosphate hydrolases"/>
    <property type="match status" value="1"/>
</dbReference>
<organism evidence="3 4">
    <name type="scientific">Dunaliella salina</name>
    <name type="common">Green alga</name>
    <name type="synonym">Protococcus salinus</name>
    <dbReference type="NCBI Taxonomy" id="3046"/>
    <lineage>
        <taxon>Eukaryota</taxon>
        <taxon>Viridiplantae</taxon>
        <taxon>Chlorophyta</taxon>
        <taxon>core chlorophytes</taxon>
        <taxon>Chlorophyceae</taxon>
        <taxon>CS clade</taxon>
        <taxon>Chlamydomonadales</taxon>
        <taxon>Dunaliellaceae</taxon>
        <taxon>Dunaliella</taxon>
    </lineage>
</organism>
<protein>
    <submittedName>
        <fullName evidence="3">ATP-dependent DNA helicase RecQ</fullName>
    </submittedName>
</protein>
<dbReference type="Pfam" id="PF00270">
    <property type="entry name" value="DEAD"/>
    <property type="match status" value="1"/>
</dbReference>
<comment type="caution">
    <text evidence="3">The sequence shown here is derived from an EMBL/GenBank/DDBJ whole genome shotgun (WGS) entry which is preliminary data.</text>
</comment>
<name>A0ABQ7H7E4_DUNSA</name>
<dbReference type="InterPro" id="IPR014001">
    <property type="entry name" value="Helicase_ATP-bd"/>
</dbReference>
<keyword evidence="3" id="KW-0547">Nucleotide-binding</keyword>
<dbReference type="SUPFAM" id="SSF52540">
    <property type="entry name" value="P-loop containing nucleoside triphosphate hydrolases"/>
    <property type="match status" value="1"/>
</dbReference>
<dbReference type="InterPro" id="IPR011545">
    <property type="entry name" value="DEAD/DEAH_box_helicase_dom"/>
</dbReference>
<accession>A0ABQ7H7E4</accession>
<evidence type="ECO:0000313" key="4">
    <source>
        <dbReference type="Proteomes" id="UP000815325"/>
    </source>
</evidence>
<evidence type="ECO:0000313" key="3">
    <source>
        <dbReference type="EMBL" id="KAF5842775.1"/>
    </source>
</evidence>
<keyword evidence="3" id="KW-0378">Hydrolase</keyword>
<dbReference type="GO" id="GO:0004386">
    <property type="term" value="F:helicase activity"/>
    <property type="evidence" value="ECO:0007669"/>
    <property type="project" value="UniProtKB-KW"/>
</dbReference>
<keyword evidence="3" id="KW-0067">ATP-binding</keyword>
<dbReference type="EMBL" id="MU069455">
    <property type="protein sequence ID" value="KAF5842775.1"/>
    <property type="molecule type" value="Genomic_DNA"/>
</dbReference>
<dbReference type="PANTHER" id="PTHR13710">
    <property type="entry name" value="DNA HELICASE RECQ FAMILY MEMBER"/>
    <property type="match status" value="1"/>
</dbReference>
<comment type="similarity">
    <text evidence="1">Belongs to the helicase family. RecQ subfamily.</text>
</comment>
<reference evidence="3" key="1">
    <citation type="submission" date="2017-08" db="EMBL/GenBank/DDBJ databases">
        <authorList>
            <person name="Polle J.E."/>
            <person name="Barry K."/>
            <person name="Cushman J."/>
            <person name="Schmutz J."/>
            <person name="Tran D."/>
            <person name="Hathwaick L.T."/>
            <person name="Yim W.C."/>
            <person name="Jenkins J."/>
            <person name="Mckie-Krisberg Z.M."/>
            <person name="Prochnik S."/>
            <person name="Lindquist E."/>
            <person name="Dockter R.B."/>
            <person name="Adam C."/>
            <person name="Molina H."/>
            <person name="Bunkerborg J."/>
            <person name="Jin E."/>
            <person name="Buchheim M."/>
            <person name="Magnuson J."/>
        </authorList>
    </citation>
    <scope>NUCLEOTIDE SEQUENCE</scope>
    <source>
        <strain evidence="3">CCAP 19/18</strain>
    </source>
</reference>
<evidence type="ECO:0000256" key="1">
    <source>
        <dbReference type="ARBA" id="ARBA00005446"/>
    </source>
</evidence>
<keyword evidence="4" id="KW-1185">Reference proteome</keyword>
<dbReference type="InterPro" id="IPR027417">
    <property type="entry name" value="P-loop_NTPase"/>
</dbReference>
<gene>
    <name evidence="3" type="ORF">DUNSADRAFT_5147</name>
</gene>